<dbReference type="Pfam" id="PF05296">
    <property type="entry name" value="TAS2R"/>
    <property type="match status" value="1"/>
</dbReference>
<protein>
    <recommendedName>
        <fullName evidence="12">Taste receptor type 2</fullName>
    </recommendedName>
</protein>
<evidence type="ECO:0000256" key="5">
    <source>
        <dbReference type="ARBA" id="ARBA00022692"/>
    </source>
</evidence>
<evidence type="ECO:0000256" key="3">
    <source>
        <dbReference type="ARBA" id="ARBA00022480"/>
    </source>
</evidence>
<dbReference type="InterPro" id="IPR007960">
    <property type="entry name" value="TAS2R"/>
</dbReference>
<evidence type="ECO:0000256" key="7">
    <source>
        <dbReference type="ARBA" id="ARBA00023040"/>
    </source>
</evidence>
<keyword evidence="4 12" id="KW-0716">Sensory transduction</keyword>
<evidence type="ECO:0000256" key="13">
    <source>
        <dbReference type="SAM" id="Phobius"/>
    </source>
</evidence>
<feature type="transmembrane region" description="Helical" evidence="13">
    <location>
        <begin position="173"/>
        <end position="201"/>
    </location>
</feature>
<evidence type="ECO:0000313" key="14">
    <source>
        <dbReference type="Ensembl" id="ENSGMOP00000010964.2"/>
    </source>
</evidence>
<feature type="transmembrane region" description="Helical" evidence="13">
    <location>
        <begin position="12"/>
        <end position="33"/>
    </location>
</feature>
<reference evidence="14" key="1">
    <citation type="submission" date="2025-08" db="UniProtKB">
        <authorList>
            <consortium name="Ensembl"/>
        </authorList>
    </citation>
    <scope>IDENTIFICATION</scope>
</reference>
<accession>A0A8C4ZAQ2</accession>
<feature type="transmembrane region" description="Helical" evidence="13">
    <location>
        <begin position="45"/>
        <end position="66"/>
    </location>
</feature>
<evidence type="ECO:0000256" key="10">
    <source>
        <dbReference type="ARBA" id="ARBA00023224"/>
    </source>
</evidence>
<keyword evidence="8 12" id="KW-0472">Membrane</keyword>
<evidence type="ECO:0000256" key="12">
    <source>
        <dbReference type="RuleBase" id="RU004424"/>
    </source>
</evidence>
<dbReference type="GeneTree" id="ENSGT00940000172267"/>
<evidence type="ECO:0000256" key="9">
    <source>
        <dbReference type="ARBA" id="ARBA00023170"/>
    </source>
</evidence>
<reference evidence="14" key="2">
    <citation type="submission" date="2025-09" db="UniProtKB">
        <authorList>
            <consortium name="Ensembl"/>
        </authorList>
    </citation>
    <scope>IDENTIFICATION</scope>
</reference>
<dbReference type="AlphaFoldDB" id="A0A8C4ZAQ2"/>
<feature type="transmembrane region" description="Helical" evidence="13">
    <location>
        <begin position="130"/>
        <end position="153"/>
    </location>
</feature>
<keyword evidence="6 13" id="KW-1133">Transmembrane helix</keyword>
<evidence type="ECO:0000313" key="15">
    <source>
        <dbReference type="Proteomes" id="UP000694546"/>
    </source>
</evidence>
<evidence type="ECO:0000256" key="1">
    <source>
        <dbReference type="ARBA" id="ARBA00004141"/>
    </source>
</evidence>
<comment type="similarity">
    <text evidence="2 11">Belongs to the G-protein coupled receptor T2R family.</text>
</comment>
<dbReference type="PANTHER" id="PTHR11394:SF47">
    <property type="entry name" value="TASTE RECEPTOR TYPE 2 MEMBER 40"/>
    <property type="match status" value="1"/>
</dbReference>
<sequence length="300" mass="33223">MLSNDTRAPNRLRMWLPALFLLLGAVLNSYNLLATLGHPRPLQPSSLIIGLISSANVLLNATTLAMHVVESEHVLQRARLPLYLPVLLVVWLGTSAVSFWSVALLSTLYCVTVVRSSSPLLLTVRRNVGVVVRAGLTLMLVSSYLVFLPFLSLQRQNVTCVSSVVGFPVRLNMYVYVASFISYMLLLPMCTMLPTSLRLVFFLFSHALSMKAHHGGVGSPDSYLLVCGVTVALVWVFICTLITITIFYIHSTYYSKLSADFLFYTFSFYCLASATLLSASNLPLRQRLQVLFCRPCAVQG</sequence>
<dbReference type="GO" id="GO:0016020">
    <property type="term" value="C:membrane"/>
    <property type="evidence" value="ECO:0007669"/>
    <property type="project" value="UniProtKB-SubCell"/>
</dbReference>
<dbReference type="GO" id="GO:0033038">
    <property type="term" value="F:bitter taste receptor activity"/>
    <property type="evidence" value="ECO:0007669"/>
    <property type="project" value="InterPro"/>
</dbReference>
<proteinExistence type="inferred from homology"/>
<evidence type="ECO:0000256" key="2">
    <source>
        <dbReference type="ARBA" id="ARBA00007376"/>
    </source>
</evidence>
<dbReference type="Gene3D" id="1.20.1070.10">
    <property type="entry name" value="Rhodopsin 7-helix transmembrane proteins"/>
    <property type="match status" value="1"/>
</dbReference>
<name>A0A8C4ZAQ2_GADMO</name>
<keyword evidence="5 12" id="KW-0812">Transmembrane</keyword>
<feature type="transmembrane region" description="Helical" evidence="13">
    <location>
        <begin position="86"/>
        <end position="109"/>
    </location>
</feature>
<keyword evidence="10 12" id="KW-0807">Transducer</keyword>
<keyword evidence="15" id="KW-1185">Reference proteome</keyword>
<organism evidence="14 15">
    <name type="scientific">Gadus morhua</name>
    <name type="common">Atlantic cod</name>
    <dbReference type="NCBI Taxonomy" id="8049"/>
    <lineage>
        <taxon>Eukaryota</taxon>
        <taxon>Metazoa</taxon>
        <taxon>Chordata</taxon>
        <taxon>Craniata</taxon>
        <taxon>Vertebrata</taxon>
        <taxon>Euteleostomi</taxon>
        <taxon>Actinopterygii</taxon>
        <taxon>Neopterygii</taxon>
        <taxon>Teleostei</taxon>
        <taxon>Neoteleostei</taxon>
        <taxon>Acanthomorphata</taxon>
        <taxon>Zeiogadaria</taxon>
        <taxon>Gadariae</taxon>
        <taxon>Gadiformes</taxon>
        <taxon>Gadoidei</taxon>
        <taxon>Gadidae</taxon>
        <taxon>Gadus</taxon>
    </lineage>
</organism>
<keyword evidence="9 12" id="KW-0675">Receptor</keyword>
<dbReference type="OMA" id="WMFVNHA"/>
<evidence type="ECO:0000256" key="6">
    <source>
        <dbReference type="ARBA" id="ARBA00022989"/>
    </source>
</evidence>
<dbReference type="Ensembl" id="ENSGMOT00000011262.2">
    <property type="protein sequence ID" value="ENSGMOP00000010964.2"/>
    <property type="gene ID" value="ENSGMOG00000010248.2"/>
</dbReference>
<comment type="subcellular location">
    <subcellularLocation>
        <location evidence="1 12">Membrane</location>
        <topology evidence="1 12">Multi-pass membrane protein</topology>
    </subcellularLocation>
</comment>
<dbReference type="PANTHER" id="PTHR11394">
    <property type="entry name" value="TASTE RECEPTOR TYPE 2"/>
    <property type="match status" value="1"/>
</dbReference>
<feature type="transmembrane region" description="Helical" evidence="13">
    <location>
        <begin position="222"/>
        <end position="249"/>
    </location>
</feature>
<keyword evidence="3 12" id="KW-0919">Taste</keyword>
<feature type="transmembrane region" description="Helical" evidence="13">
    <location>
        <begin position="261"/>
        <end position="279"/>
    </location>
</feature>
<keyword evidence="7 12" id="KW-0297">G-protein coupled receptor</keyword>
<evidence type="ECO:0000256" key="8">
    <source>
        <dbReference type="ARBA" id="ARBA00023136"/>
    </source>
</evidence>
<dbReference type="GO" id="GO:0004930">
    <property type="term" value="F:G protein-coupled receptor activity"/>
    <property type="evidence" value="ECO:0007669"/>
    <property type="project" value="UniProtKB-KW"/>
</dbReference>
<evidence type="ECO:0000256" key="11">
    <source>
        <dbReference type="RuleBase" id="RU004423"/>
    </source>
</evidence>
<evidence type="ECO:0000256" key="4">
    <source>
        <dbReference type="ARBA" id="ARBA00022606"/>
    </source>
</evidence>
<dbReference type="Proteomes" id="UP000694546">
    <property type="component" value="Chromosome 6"/>
</dbReference>